<evidence type="ECO:0000259" key="2">
    <source>
        <dbReference type="Pfam" id="PF01979"/>
    </source>
</evidence>
<accession>A0A0D9NL22</accession>
<dbReference type="EMBL" id="KE384759">
    <property type="protein sequence ID" value="KJK74468.1"/>
    <property type="molecule type" value="Genomic_DNA"/>
</dbReference>
<evidence type="ECO:0000256" key="1">
    <source>
        <dbReference type="ARBA" id="ARBA00022801"/>
    </source>
</evidence>
<gene>
    <name evidence="3" type="ORF">H634G_10235</name>
</gene>
<dbReference type="GO" id="GO:0016810">
    <property type="term" value="F:hydrolase activity, acting on carbon-nitrogen (but not peptide) bonds"/>
    <property type="evidence" value="ECO:0007669"/>
    <property type="project" value="InterPro"/>
</dbReference>
<name>A0A0D9NL22_METAN</name>
<dbReference type="InterPro" id="IPR050287">
    <property type="entry name" value="MTA/SAH_deaminase"/>
</dbReference>
<proteinExistence type="predicted"/>
<feature type="domain" description="Amidohydrolase-related" evidence="2">
    <location>
        <begin position="56"/>
        <end position="125"/>
    </location>
</feature>
<protein>
    <recommendedName>
        <fullName evidence="2">Amidohydrolase-related domain-containing protein</fullName>
    </recommendedName>
</protein>
<evidence type="ECO:0000313" key="3">
    <source>
        <dbReference type="EMBL" id="KJK74468.1"/>
    </source>
</evidence>
<dbReference type="InterPro" id="IPR032466">
    <property type="entry name" value="Metal_Hydrolase"/>
</dbReference>
<sequence length="495" mass="53697">MSWLLLKGGTVLVHDGNDNITPTLADVLVQGDKIARIEPSISTPKDCEVIDCAEKIVSPGFIDTHHHVWQSPLKGLVGNKTFLQYHAVAHTASLELAPNDLFWANLAGSMEAMDAGTTTTLDHAHMNWSRDHSKAAVAGTMTSGIRSIFAYSPVPVLQSTKPTVKFAPDPLPDWVMGSFEQLATSSPLKDPNCRVQMGFGFDFYFLPKQVVQSVFSRVRALGAKVITSHFVRQLSGGDSESLVAKLKSYGLLGRDMVLSHAGGATREDVNLLAEAGCFISTTPSTEQAMAVGPPVAFRDDLPGMDKLCSLGIDCHCATSSSLVGEMRLALQGARGLNSTTQLRSGRFPTRIFHTTTEAFNLGTIQGARALGMERDIGSIAVGKKADLIVMNSLSPAMSGAAHQDPVMAIVLHSGVGDIDTVVVDGKVRKRHGQLLPTKLMEWLREDSLMETERTISWQEVLQKILEMQRRLVSKLPDSNISGIESHLREIYQLDS</sequence>
<dbReference type="PANTHER" id="PTHR43794">
    <property type="entry name" value="AMINOHYDROLASE SSNA-RELATED"/>
    <property type="match status" value="1"/>
</dbReference>
<dbReference type="InterPro" id="IPR011059">
    <property type="entry name" value="Metal-dep_hydrolase_composite"/>
</dbReference>
<evidence type="ECO:0000313" key="4">
    <source>
        <dbReference type="Proteomes" id="UP000054544"/>
    </source>
</evidence>
<keyword evidence="4" id="KW-1185">Reference proteome</keyword>
<dbReference type="SUPFAM" id="SSF51556">
    <property type="entry name" value="Metallo-dependent hydrolases"/>
    <property type="match status" value="1"/>
</dbReference>
<dbReference type="Proteomes" id="UP000054544">
    <property type="component" value="Unassembled WGS sequence"/>
</dbReference>
<dbReference type="Gene3D" id="2.30.40.10">
    <property type="entry name" value="Urease, subunit C, domain 1"/>
    <property type="match status" value="1"/>
</dbReference>
<dbReference type="PANTHER" id="PTHR43794:SF11">
    <property type="entry name" value="AMIDOHYDROLASE-RELATED DOMAIN-CONTAINING PROTEIN"/>
    <property type="match status" value="1"/>
</dbReference>
<keyword evidence="1" id="KW-0378">Hydrolase</keyword>
<dbReference type="STRING" id="1291518.A0A0D9NL22"/>
<dbReference type="InterPro" id="IPR006680">
    <property type="entry name" value="Amidohydro-rel"/>
</dbReference>
<reference evidence="4" key="1">
    <citation type="journal article" date="2014" name="BMC Genomics">
        <title>The genome sequence of the biocontrol fungus Metarhizium anisopliae and comparative genomics of Metarhizium species.</title>
        <authorList>
            <person name="Pattemore J.A."/>
            <person name="Hane J.K."/>
            <person name="Williams A.H."/>
            <person name="Wilson B.A."/>
            <person name="Stodart B.J."/>
            <person name="Ash G.J."/>
        </authorList>
    </citation>
    <scope>NUCLEOTIDE SEQUENCE [LARGE SCALE GENOMIC DNA]</scope>
    <source>
        <strain evidence="4">BRIP 53293</strain>
    </source>
</reference>
<feature type="domain" description="Amidohydrolase-related" evidence="2">
    <location>
        <begin position="239"/>
        <end position="427"/>
    </location>
</feature>
<dbReference type="Pfam" id="PF01979">
    <property type="entry name" value="Amidohydro_1"/>
    <property type="match status" value="2"/>
</dbReference>
<dbReference type="AlphaFoldDB" id="A0A0D9NL22"/>
<dbReference type="Gene3D" id="3.20.20.140">
    <property type="entry name" value="Metal-dependent hydrolases"/>
    <property type="match status" value="1"/>
</dbReference>
<organism evidence="3 4">
    <name type="scientific">Metarhizium anisopliae BRIP 53293</name>
    <dbReference type="NCBI Taxonomy" id="1291518"/>
    <lineage>
        <taxon>Eukaryota</taxon>
        <taxon>Fungi</taxon>
        <taxon>Dikarya</taxon>
        <taxon>Ascomycota</taxon>
        <taxon>Pezizomycotina</taxon>
        <taxon>Sordariomycetes</taxon>
        <taxon>Hypocreomycetidae</taxon>
        <taxon>Hypocreales</taxon>
        <taxon>Clavicipitaceae</taxon>
        <taxon>Metarhizium</taxon>
    </lineage>
</organism>
<dbReference type="SUPFAM" id="SSF51338">
    <property type="entry name" value="Composite domain of metallo-dependent hydrolases"/>
    <property type="match status" value="1"/>
</dbReference>